<feature type="domain" description="Peptidase M24" evidence="4">
    <location>
        <begin position="154"/>
        <end position="356"/>
    </location>
</feature>
<dbReference type="InterPro" id="IPR000587">
    <property type="entry name" value="Creatinase_N"/>
</dbReference>
<evidence type="ECO:0000256" key="2">
    <source>
        <dbReference type="ARBA" id="ARBA00022801"/>
    </source>
</evidence>
<keyword evidence="2" id="KW-0378">Hydrolase</keyword>
<dbReference type="CDD" id="cd01092">
    <property type="entry name" value="APP-like"/>
    <property type="match status" value="1"/>
</dbReference>
<dbReference type="EMBL" id="AP022560">
    <property type="protein sequence ID" value="BBX02637.1"/>
    <property type="molecule type" value="Genomic_DNA"/>
</dbReference>
<name>A0AAD1HC52_9MYCO</name>
<dbReference type="Pfam" id="PF00557">
    <property type="entry name" value="Peptidase_M24"/>
    <property type="match status" value="1"/>
</dbReference>
<evidence type="ECO:0000313" key="6">
    <source>
        <dbReference type="EMBL" id="BBX02637.1"/>
    </source>
</evidence>
<sequence>MTSGRFDTDVYAQRLRAAAAAAADAGLAGLVITPGYDLRYLVGSRAQTFERLTALVLPVSGPPTVVIPRLELASLKESAVTELGLAVRDWVDGDDPYRLVADALGGAPVATAVTDSMPALHLLPLADVLGVVPVLATDVLRRLRMIKDAAEIDALRKAGAAIDRVHARVPEFLVPGRTEADVAADIAKAIVAEGHSEVAFIIVGSGPHGADPHHECSDRELRAGDIVVVDIGGPYEPGYNSDSTRTYSIGEPDPEVARRYAVLQRAQKAAVDAVRPGVTAEQVDAVARDVLAADGLGEAFVHRTGHGIGLSVHEEPYIVAGNDLPLEEGMAFSVEPGIYFPGQWGARIEDIVIVTADGAQAVNNRPHELVVVPAGPAAAG</sequence>
<dbReference type="GO" id="GO:0046872">
    <property type="term" value="F:metal ion binding"/>
    <property type="evidence" value="ECO:0007669"/>
    <property type="project" value="UniProtKB-KW"/>
</dbReference>
<keyword evidence="7" id="KW-1185">Reference proteome</keyword>
<dbReference type="PROSITE" id="PS00491">
    <property type="entry name" value="PROLINE_PEPTIDASE"/>
    <property type="match status" value="1"/>
</dbReference>
<accession>A0AAD1HC52</accession>
<dbReference type="InterPro" id="IPR001131">
    <property type="entry name" value="Peptidase_M24B_aminopep-P_CS"/>
</dbReference>
<keyword evidence="1 3" id="KW-0479">Metal-binding</keyword>
<evidence type="ECO:0000259" key="5">
    <source>
        <dbReference type="Pfam" id="PF01321"/>
    </source>
</evidence>
<evidence type="ECO:0000256" key="3">
    <source>
        <dbReference type="RuleBase" id="RU000590"/>
    </source>
</evidence>
<dbReference type="Pfam" id="PF01321">
    <property type="entry name" value="Creatinase_N"/>
    <property type="match status" value="1"/>
</dbReference>
<dbReference type="KEGG" id="mmor:MMOR_35730"/>
<dbReference type="AlphaFoldDB" id="A0AAD1HC52"/>
<dbReference type="Gene3D" id="3.90.230.10">
    <property type="entry name" value="Creatinase/methionine aminopeptidase superfamily"/>
    <property type="match status" value="1"/>
</dbReference>
<dbReference type="SUPFAM" id="SSF53092">
    <property type="entry name" value="Creatinase/prolidase N-terminal domain"/>
    <property type="match status" value="1"/>
</dbReference>
<feature type="domain" description="Creatinase N-terminal" evidence="5">
    <location>
        <begin position="14"/>
        <end position="146"/>
    </location>
</feature>
<gene>
    <name evidence="6" type="ORF">MMOR_35730</name>
</gene>
<evidence type="ECO:0000256" key="1">
    <source>
        <dbReference type="ARBA" id="ARBA00022723"/>
    </source>
</evidence>
<comment type="similarity">
    <text evidence="3">Belongs to the peptidase M24B family.</text>
</comment>
<dbReference type="SUPFAM" id="SSF55920">
    <property type="entry name" value="Creatinase/aminopeptidase"/>
    <property type="match status" value="1"/>
</dbReference>
<dbReference type="RefSeq" id="WP_083151235.1">
    <property type="nucleotide sequence ID" value="NZ_AP022560.1"/>
</dbReference>
<dbReference type="InterPro" id="IPR036005">
    <property type="entry name" value="Creatinase/aminopeptidase-like"/>
</dbReference>
<dbReference type="PANTHER" id="PTHR46112:SF3">
    <property type="entry name" value="AMINOPEPTIDASE YPDF"/>
    <property type="match status" value="1"/>
</dbReference>
<protein>
    <submittedName>
        <fullName evidence="6">Dipeptidase</fullName>
    </submittedName>
</protein>
<reference evidence="6 7" key="1">
    <citation type="journal article" date="2019" name="Emerg. Microbes Infect.">
        <title>Comprehensive subspecies identification of 175 nontuberculous mycobacteria species based on 7547 genomic profiles.</title>
        <authorList>
            <person name="Matsumoto Y."/>
            <person name="Kinjo T."/>
            <person name="Motooka D."/>
            <person name="Nabeya D."/>
            <person name="Jung N."/>
            <person name="Uechi K."/>
            <person name="Horii T."/>
            <person name="Iida T."/>
            <person name="Fujita J."/>
            <person name="Nakamura S."/>
        </authorList>
    </citation>
    <scope>NUCLEOTIDE SEQUENCE [LARGE SCALE GENOMIC DNA]</scope>
    <source>
        <strain evidence="6 7">JCM 6375</strain>
    </source>
</reference>
<evidence type="ECO:0000259" key="4">
    <source>
        <dbReference type="Pfam" id="PF00557"/>
    </source>
</evidence>
<organism evidence="6 7">
    <name type="scientific">Mycolicibacterium moriokaense</name>
    <dbReference type="NCBI Taxonomy" id="39691"/>
    <lineage>
        <taxon>Bacteria</taxon>
        <taxon>Bacillati</taxon>
        <taxon>Actinomycetota</taxon>
        <taxon>Actinomycetes</taxon>
        <taxon>Mycobacteriales</taxon>
        <taxon>Mycobacteriaceae</taxon>
        <taxon>Mycolicibacterium</taxon>
    </lineage>
</organism>
<dbReference type="InterPro" id="IPR000994">
    <property type="entry name" value="Pept_M24"/>
</dbReference>
<dbReference type="InterPro" id="IPR029149">
    <property type="entry name" value="Creatin/AminoP/Spt16_N"/>
</dbReference>
<dbReference type="InterPro" id="IPR050659">
    <property type="entry name" value="Peptidase_M24B"/>
</dbReference>
<proteinExistence type="inferred from homology"/>
<dbReference type="Proteomes" id="UP000466681">
    <property type="component" value="Chromosome"/>
</dbReference>
<dbReference type="Gene3D" id="3.40.350.10">
    <property type="entry name" value="Creatinase/prolidase N-terminal domain"/>
    <property type="match status" value="1"/>
</dbReference>
<evidence type="ECO:0000313" key="7">
    <source>
        <dbReference type="Proteomes" id="UP000466681"/>
    </source>
</evidence>
<dbReference type="GO" id="GO:0016787">
    <property type="term" value="F:hydrolase activity"/>
    <property type="evidence" value="ECO:0007669"/>
    <property type="project" value="UniProtKB-KW"/>
</dbReference>
<dbReference type="PANTHER" id="PTHR46112">
    <property type="entry name" value="AMINOPEPTIDASE"/>
    <property type="match status" value="1"/>
</dbReference>